<name>M3F952_9ACTN</name>
<protein>
    <submittedName>
        <fullName evidence="1">Uncharacterized protein</fullName>
    </submittedName>
</protein>
<dbReference type="EMBL" id="KB405056">
    <property type="protein sequence ID" value="EMF58198.1"/>
    <property type="molecule type" value="Genomic_DNA"/>
</dbReference>
<proteinExistence type="predicted"/>
<organism evidence="1 2">
    <name type="scientific">Streptomyces bottropensis ATCC 25435</name>
    <dbReference type="NCBI Taxonomy" id="1054862"/>
    <lineage>
        <taxon>Bacteria</taxon>
        <taxon>Bacillati</taxon>
        <taxon>Actinomycetota</taxon>
        <taxon>Actinomycetes</taxon>
        <taxon>Kitasatosporales</taxon>
        <taxon>Streptomycetaceae</taxon>
        <taxon>Streptomyces</taxon>
    </lineage>
</organism>
<gene>
    <name evidence="1" type="ORF">SBD_0870</name>
</gene>
<dbReference type="Proteomes" id="UP000030760">
    <property type="component" value="Unassembled WGS sequence"/>
</dbReference>
<evidence type="ECO:0000313" key="1">
    <source>
        <dbReference type="EMBL" id="EMF58198.1"/>
    </source>
</evidence>
<dbReference type="AlphaFoldDB" id="M3F952"/>
<reference evidence="2" key="1">
    <citation type="journal article" date="2013" name="Genome Announc.">
        <title>Draft Genome Sequence of Streptomyces bottropensis ATCC 25435, a Bottromycin-Producing Actinomycete.</title>
        <authorList>
            <person name="Zhang H."/>
            <person name="Zhou W."/>
            <person name="Zhuang Y."/>
            <person name="Liang X."/>
            <person name="Liu T."/>
        </authorList>
    </citation>
    <scope>NUCLEOTIDE SEQUENCE [LARGE SCALE GENOMIC DNA]</scope>
    <source>
        <strain evidence="2">ATCC 25435</strain>
    </source>
</reference>
<evidence type="ECO:0000313" key="2">
    <source>
        <dbReference type="Proteomes" id="UP000030760"/>
    </source>
</evidence>
<accession>M3F952</accession>
<sequence length="37" mass="3820">MLRGGVMKGFNAIIATVVQPALRARGRTPRPGVTGLG</sequence>